<feature type="region of interest" description="Disordered" evidence="1">
    <location>
        <begin position="112"/>
        <end position="181"/>
    </location>
</feature>
<accession>A0AAE1FNN6</accession>
<organism evidence="2 3">
    <name type="scientific">Petrolisthes cinctipes</name>
    <name type="common">Flat porcelain crab</name>
    <dbReference type="NCBI Taxonomy" id="88211"/>
    <lineage>
        <taxon>Eukaryota</taxon>
        <taxon>Metazoa</taxon>
        <taxon>Ecdysozoa</taxon>
        <taxon>Arthropoda</taxon>
        <taxon>Crustacea</taxon>
        <taxon>Multicrustacea</taxon>
        <taxon>Malacostraca</taxon>
        <taxon>Eumalacostraca</taxon>
        <taxon>Eucarida</taxon>
        <taxon>Decapoda</taxon>
        <taxon>Pleocyemata</taxon>
        <taxon>Anomura</taxon>
        <taxon>Galatheoidea</taxon>
        <taxon>Porcellanidae</taxon>
        <taxon>Petrolisthes</taxon>
    </lineage>
</organism>
<sequence length="181" mass="20074">MPPATGPTTHTGTLHPGQHKGAPLTPSQKAAAGVMSVKKPRAGGDVAQTVWKQGREEPACSAHREKGPEERRVSHRKEKGRNDMKGMRRIPVRGRECVKTTRKAFTAVGTNGWINEANGGWDVSGKDRVRQDRVTPDKVRQNRKSKDRHRQTDKNTGKQTDADRQTAADTDTNIQANRDKR</sequence>
<comment type="caution">
    <text evidence="2">The sequence shown here is derived from an EMBL/GenBank/DDBJ whole genome shotgun (WGS) entry which is preliminary data.</text>
</comment>
<dbReference type="AlphaFoldDB" id="A0AAE1FNN6"/>
<name>A0AAE1FNN6_PETCI</name>
<evidence type="ECO:0000256" key="1">
    <source>
        <dbReference type="SAM" id="MobiDB-lite"/>
    </source>
</evidence>
<proteinExistence type="predicted"/>
<feature type="compositionally biased region" description="Basic and acidic residues" evidence="1">
    <location>
        <begin position="150"/>
        <end position="166"/>
    </location>
</feature>
<feature type="compositionally biased region" description="Basic and acidic residues" evidence="1">
    <location>
        <begin position="124"/>
        <end position="140"/>
    </location>
</feature>
<protein>
    <submittedName>
        <fullName evidence="2">Uncharacterized protein</fullName>
    </submittedName>
</protein>
<reference evidence="2" key="1">
    <citation type="submission" date="2023-10" db="EMBL/GenBank/DDBJ databases">
        <title>Genome assemblies of two species of porcelain crab, Petrolisthes cinctipes and Petrolisthes manimaculis (Anomura: Porcellanidae).</title>
        <authorList>
            <person name="Angst P."/>
        </authorList>
    </citation>
    <scope>NUCLEOTIDE SEQUENCE</scope>
    <source>
        <strain evidence="2">PB745_01</strain>
        <tissue evidence="2">Gill</tissue>
    </source>
</reference>
<feature type="compositionally biased region" description="Basic and acidic residues" evidence="1">
    <location>
        <begin position="53"/>
        <end position="72"/>
    </location>
</feature>
<dbReference type="Proteomes" id="UP001286313">
    <property type="component" value="Unassembled WGS sequence"/>
</dbReference>
<gene>
    <name evidence="2" type="ORF">Pcinc_018462</name>
</gene>
<feature type="region of interest" description="Disordered" evidence="1">
    <location>
        <begin position="1"/>
        <end position="94"/>
    </location>
</feature>
<dbReference type="EMBL" id="JAWQEG010001776">
    <property type="protein sequence ID" value="KAK3876785.1"/>
    <property type="molecule type" value="Genomic_DNA"/>
</dbReference>
<feature type="compositionally biased region" description="Low complexity" evidence="1">
    <location>
        <begin position="1"/>
        <end position="16"/>
    </location>
</feature>
<evidence type="ECO:0000313" key="3">
    <source>
        <dbReference type="Proteomes" id="UP001286313"/>
    </source>
</evidence>
<keyword evidence="3" id="KW-1185">Reference proteome</keyword>
<evidence type="ECO:0000313" key="2">
    <source>
        <dbReference type="EMBL" id="KAK3876785.1"/>
    </source>
</evidence>